<evidence type="ECO:0000256" key="1">
    <source>
        <dbReference type="SAM" id="MobiDB-lite"/>
    </source>
</evidence>
<dbReference type="EMBL" id="SMKI01000103">
    <property type="protein sequence ID" value="TDC75520.1"/>
    <property type="molecule type" value="Genomic_DNA"/>
</dbReference>
<sequence>MASPGRPHAEGARYTVRRYPEQPPTAAESAEVPRRLRLEPRDIARLTGPCPRRPGARRRRRGGVGR</sequence>
<name>A0A4R4TDV1_9ACTN</name>
<keyword evidence="3" id="KW-1185">Reference proteome</keyword>
<evidence type="ECO:0000313" key="2">
    <source>
        <dbReference type="EMBL" id="TDC75520.1"/>
    </source>
</evidence>
<feature type="region of interest" description="Disordered" evidence="1">
    <location>
        <begin position="1"/>
        <end position="66"/>
    </location>
</feature>
<dbReference type="Proteomes" id="UP000295345">
    <property type="component" value="Unassembled WGS sequence"/>
</dbReference>
<comment type="caution">
    <text evidence="2">The sequence shown here is derived from an EMBL/GenBank/DDBJ whole genome shotgun (WGS) entry which is preliminary data.</text>
</comment>
<feature type="compositionally biased region" description="Basic residues" evidence="1">
    <location>
        <begin position="54"/>
        <end position="66"/>
    </location>
</feature>
<proteinExistence type="predicted"/>
<feature type="compositionally biased region" description="Basic and acidic residues" evidence="1">
    <location>
        <begin position="31"/>
        <end position="44"/>
    </location>
</feature>
<evidence type="ECO:0000313" key="3">
    <source>
        <dbReference type="Proteomes" id="UP000295345"/>
    </source>
</evidence>
<accession>A0A4R4TDV1</accession>
<dbReference type="OrthoDB" id="9790554at2"/>
<protein>
    <submittedName>
        <fullName evidence="2">Uncharacterized protein</fullName>
    </submittedName>
</protein>
<gene>
    <name evidence="2" type="ORF">E1283_12180</name>
</gene>
<organism evidence="2 3">
    <name type="scientific">Streptomyces hainanensis</name>
    <dbReference type="NCBI Taxonomy" id="402648"/>
    <lineage>
        <taxon>Bacteria</taxon>
        <taxon>Bacillati</taxon>
        <taxon>Actinomycetota</taxon>
        <taxon>Actinomycetes</taxon>
        <taxon>Kitasatosporales</taxon>
        <taxon>Streptomycetaceae</taxon>
        <taxon>Streptomyces</taxon>
    </lineage>
</organism>
<dbReference type="AlphaFoldDB" id="A0A4R4TDV1"/>
<reference evidence="2 3" key="1">
    <citation type="submission" date="2019-03" db="EMBL/GenBank/DDBJ databases">
        <title>Draft genome sequences of novel Actinobacteria.</title>
        <authorList>
            <person name="Sahin N."/>
            <person name="Ay H."/>
            <person name="Saygin H."/>
        </authorList>
    </citation>
    <scope>NUCLEOTIDE SEQUENCE [LARGE SCALE GENOMIC DNA]</scope>
    <source>
        <strain evidence="2 3">DSM 41900</strain>
    </source>
</reference>